<comment type="caution">
    <text evidence="2">The sequence shown here is derived from an EMBL/GenBank/DDBJ whole genome shotgun (WGS) entry which is preliminary data.</text>
</comment>
<reference evidence="2 3" key="1">
    <citation type="submission" date="2019-08" db="EMBL/GenBank/DDBJ databases">
        <authorList>
            <person name="Luo N."/>
        </authorList>
    </citation>
    <scope>NUCLEOTIDE SEQUENCE [LARGE SCALE GENOMIC DNA]</scope>
    <source>
        <strain evidence="2 3">NCIMB 9442</strain>
    </source>
</reference>
<dbReference type="InterPro" id="IPR025524">
    <property type="entry name" value="DUF4412"/>
</dbReference>
<dbReference type="Pfam" id="PF14371">
    <property type="entry name" value="DUF4412"/>
    <property type="match status" value="1"/>
</dbReference>
<proteinExistence type="predicted"/>
<keyword evidence="3" id="KW-1185">Reference proteome</keyword>
<organism evidence="2 3">
    <name type="scientific">Nitratidesulfovibrio oxamicus</name>
    <dbReference type="NCBI Taxonomy" id="32016"/>
    <lineage>
        <taxon>Bacteria</taxon>
        <taxon>Pseudomonadati</taxon>
        <taxon>Thermodesulfobacteriota</taxon>
        <taxon>Desulfovibrionia</taxon>
        <taxon>Desulfovibrionales</taxon>
        <taxon>Desulfovibrionaceae</taxon>
        <taxon>Nitratidesulfovibrio</taxon>
    </lineage>
</organism>
<sequence length="255" mass="27979">MQDMYGMRTAFRKALIVSCLAVTVLWWAVAARAGSVSDYAGDMVSLDAAGKVETTSRLFFSGGKARVEIPAQEDMGPMVIIVRPDRKVQWMIDVKARTYFEQSLDEKALAAMNRGGAPAMTMGEHVVKEEPLGSEKVNGYDTRKKRVTSTSKVMGKTYTTVSTVWTADEFDVPLRERGETGETEEFRNIKVGAQPAALFEVPTGYTRSKNMPGMPDMSGMSDMPDMSGMPDMKDMPDMKALEGMGMPPGMKMPGQ</sequence>
<dbReference type="EMBL" id="VRYY01000267">
    <property type="protein sequence ID" value="MBG3877337.1"/>
    <property type="molecule type" value="Genomic_DNA"/>
</dbReference>
<evidence type="ECO:0000313" key="2">
    <source>
        <dbReference type="EMBL" id="MBG3877337.1"/>
    </source>
</evidence>
<evidence type="ECO:0000259" key="1">
    <source>
        <dbReference type="Pfam" id="PF14371"/>
    </source>
</evidence>
<dbReference type="Proteomes" id="UP001194469">
    <property type="component" value="Unassembled WGS sequence"/>
</dbReference>
<accession>A0ABS0J4G0</accession>
<evidence type="ECO:0000313" key="3">
    <source>
        <dbReference type="Proteomes" id="UP001194469"/>
    </source>
</evidence>
<gene>
    <name evidence="2" type="ORF">FVW20_09980</name>
</gene>
<protein>
    <submittedName>
        <fullName evidence="2">DUF4412 domain-containing protein</fullName>
    </submittedName>
</protein>
<name>A0ABS0J4G0_9BACT</name>
<feature type="domain" description="DUF4412" evidence="1">
    <location>
        <begin position="51"/>
        <end position="154"/>
    </location>
</feature>